<dbReference type="KEGG" id="nhe:NECHADRAFT_88488"/>
<evidence type="ECO:0000313" key="3">
    <source>
        <dbReference type="Proteomes" id="UP000005206"/>
    </source>
</evidence>
<feature type="compositionally biased region" description="Basic residues" evidence="1">
    <location>
        <begin position="1"/>
        <end position="10"/>
    </location>
</feature>
<accession>C7ZBQ0</accession>
<feature type="region of interest" description="Disordered" evidence="1">
    <location>
        <begin position="183"/>
        <end position="214"/>
    </location>
</feature>
<feature type="compositionally biased region" description="Polar residues" evidence="1">
    <location>
        <begin position="98"/>
        <end position="110"/>
    </location>
</feature>
<feature type="region of interest" description="Disordered" evidence="1">
    <location>
        <begin position="1"/>
        <end position="121"/>
    </location>
</feature>
<protein>
    <submittedName>
        <fullName evidence="2">Uncharacterized protein</fullName>
    </submittedName>
</protein>
<name>C7ZBQ0_FUSV7</name>
<dbReference type="GeneID" id="9670639"/>
<dbReference type="InParanoid" id="C7ZBQ0"/>
<gene>
    <name evidence="2" type="ORF">NECHADRAFT_88488</name>
</gene>
<dbReference type="OrthoDB" id="5100724at2759"/>
<proteinExistence type="predicted"/>
<keyword evidence="3" id="KW-1185">Reference proteome</keyword>
<evidence type="ECO:0000256" key="1">
    <source>
        <dbReference type="SAM" id="MobiDB-lite"/>
    </source>
</evidence>
<evidence type="ECO:0000313" key="2">
    <source>
        <dbReference type="EMBL" id="EEU38603.1"/>
    </source>
</evidence>
<feature type="compositionally biased region" description="Basic residues" evidence="1">
    <location>
        <begin position="18"/>
        <end position="31"/>
    </location>
</feature>
<dbReference type="HOGENOM" id="CLU_1289246_0_0_1"/>
<dbReference type="VEuPathDB" id="FungiDB:NECHADRAFT_88488"/>
<dbReference type="RefSeq" id="XP_003044316.1">
    <property type="nucleotide sequence ID" value="XM_003044270.1"/>
</dbReference>
<feature type="compositionally biased region" description="Basic and acidic residues" evidence="1">
    <location>
        <begin position="51"/>
        <end position="73"/>
    </location>
</feature>
<organism evidence="2 3">
    <name type="scientific">Fusarium vanettenii (strain ATCC MYA-4622 / CBS 123669 / FGSC 9596 / NRRL 45880 / 77-13-4)</name>
    <name type="common">Fusarium solani subsp. pisi</name>
    <dbReference type="NCBI Taxonomy" id="660122"/>
    <lineage>
        <taxon>Eukaryota</taxon>
        <taxon>Fungi</taxon>
        <taxon>Dikarya</taxon>
        <taxon>Ascomycota</taxon>
        <taxon>Pezizomycotina</taxon>
        <taxon>Sordariomycetes</taxon>
        <taxon>Hypocreomycetidae</taxon>
        <taxon>Hypocreales</taxon>
        <taxon>Nectriaceae</taxon>
        <taxon>Fusarium</taxon>
        <taxon>Fusarium solani species complex</taxon>
        <taxon>Fusarium vanettenii</taxon>
    </lineage>
</organism>
<dbReference type="EMBL" id="GG698915">
    <property type="protein sequence ID" value="EEU38603.1"/>
    <property type="molecule type" value="Genomic_DNA"/>
</dbReference>
<sequence>MKHPRKHHDSRARPYPLARHRRARTSRVRSRHFQDIDPPRSTHPRPKRVARRADHSASDDRGGDYGPRSRAEQPVEGESPDYESERGDYGGHYDGGSASDSGEENTSPSHSELEQIKDLIVGSRRDQSERFLELDKRTRELAQQYVLILQKVSTLQNIIQELPQALAARFLSPLIQRTFSITQEKQDQAHHGGTGEGGTIDPMEMFGTGNEPFG</sequence>
<dbReference type="AlphaFoldDB" id="C7ZBQ0"/>
<feature type="compositionally biased region" description="Basic and acidic residues" evidence="1">
    <location>
        <begin position="111"/>
        <end position="121"/>
    </location>
</feature>
<reference evidence="2 3" key="1">
    <citation type="journal article" date="2009" name="PLoS Genet.">
        <title>The genome of Nectria haematococca: contribution of supernumerary chromosomes to gene expansion.</title>
        <authorList>
            <person name="Coleman J.J."/>
            <person name="Rounsley S.D."/>
            <person name="Rodriguez-Carres M."/>
            <person name="Kuo A."/>
            <person name="Wasmann C.C."/>
            <person name="Grimwood J."/>
            <person name="Schmutz J."/>
            <person name="Taga M."/>
            <person name="White G.J."/>
            <person name="Zhou S."/>
            <person name="Schwartz D.C."/>
            <person name="Freitag M."/>
            <person name="Ma L.J."/>
            <person name="Danchin E.G."/>
            <person name="Henrissat B."/>
            <person name="Coutinho P.M."/>
            <person name="Nelson D.R."/>
            <person name="Straney D."/>
            <person name="Napoli C.A."/>
            <person name="Barker B.M."/>
            <person name="Gribskov M."/>
            <person name="Rep M."/>
            <person name="Kroken S."/>
            <person name="Molnar I."/>
            <person name="Rensing C."/>
            <person name="Kennell J.C."/>
            <person name="Zamora J."/>
            <person name="Farman M.L."/>
            <person name="Selker E.U."/>
            <person name="Salamov A."/>
            <person name="Shapiro H."/>
            <person name="Pangilinan J."/>
            <person name="Lindquist E."/>
            <person name="Lamers C."/>
            <person name="Grigoriev I.V."/>
            <person name="Geiser D.M."/>
            <person name="Covert S.F."/>
            <person name="Temporini E."/>
            <person name="Vanetten H.D."/>
        </authorList>
    </citation>
    <scope>NUCLEOTIDE SEQUENCE [LARGE SCALE GENOMIC DNA]</scope>
    <source>
        <strain evidence="3">ATCC MYA-4622 / CBS 123669 / FGSC 9596 / NRRL 45880 / 77-13-4</strain>
    </source>
</reference>
<dbReference type="Proteomes" id="UP000005206">
    <property type="component" value="Chromosome 14"/>
</dbReference>